<dbReference type="GO" id="GO:0003676">
    <property type="term" value="F:nucleic acid binding"/>
    <property type="evidence" value="ECO:0007669"/>
    <property type="project" value="InterPro"/>
</dbReference>
<dbReference type="FunFam" id="3.40.970.10:FF:000002">
    <property type="entry name" value="Ribonuclease H"/>
    <property type="match status" value="1"/>
</dbReference>
<comment type="similarity">
    <text evidence="4">Belongs to the RNase H family.</text>
</comment>
<keyword evidence="15" id="KW-1185">Reference proteome</keyword>
<evidence type="ECO:0000256" key="10">
    <source>
        <dbReference type="ARBA" id="ARBA00022759"/>
    </source>
</evidence>
<keyword evidence="11" id="KW-0378">Hydrolase</keyword>
<dbReference type="GO" id="GO:0004523">
    <property type="term" value="F:RNA-DNA hybrid ribonuclease activity"/>
    <property type="evidence" value="ECO:0007669"/>
    <property type="project" value="UniProtKB-EC"/>
</dbReference>
<dbReference type="InterPro" id="IPR012337">
    <property type="entry name" value="RNaseH-like_sf"/>
</dbReference>
<dbReference type="Gene3D" id="3.40.970.10">
    <property type="entry name" value="Ribonuclease H1, N-terminal domain"/>
    <property type="match status" value="1"/>
</dbReference>
<dbReference type="InterPro" id="IPR022892">
    <property type="entry name" value="RNaseHI"/>
</dbReference>
<comment type="cofactor">
    <cofactor evidence="2">
        <name>Mg(2+)</name>
        <dbReference type="ChEBI" id="CHEBI:18420"/>
    </cofactor>
</comment>
<dbReference type="InterPro" id="IPR017067">
    <property type="entry name" value="RNase_H1_euk"/>
</dbReference>
<dbReference type="Gene3D" id="3.30.420.10">
    <property type="entry name" value="Ribonuclease H-like superfamily/Ribonuclease H"/>
    <property type="match status" value="1"/>
</dbReference>
<dbReference type="Proteomes" id="UP000005444">
    <property type="component" value="Chromosome"/>
</dbReference>
<keyword evidence="12" id="KW-0460">Magnesium</keyword>
<dbReference type="eggNOG" id="COG3341">
    <property type="taxonomic scope" value="Bacteria"/>
</dbReference>
<keyword evidence="8" id="KW-0540">Nuclease</keyword>
<feature type="domain" description="RNase H type-1" evidence="13">
    <location>
        <begin position="64"/>
        <end position="221"/>
    </location>
</feature>
<dbReference type="HOGENOM" id="CLU_030894_0_4_9"/>
<dbReference type="GO" id="GO:0043137">
    <property type="term" value="P:DNA replication, removal of RNA primer"/>
    <property type="evidence" value="ECO:0007669"/>
    <property type="project" value="TreeGrafter"/>
</dbReference>
<evidence type="ECO:0000313" key="15">
    <source>
        <dbReference type="Proteomes" id="UP000005444"/>
    </source>
</evidence>
<evidence type="ECO:0000256" key="1">
    <source>
        <dbReference type="ARBA" id="ARBA00000077"/>
    </source>
</evidence>
<proteinExistence type="inferred from homology"/>
<reference evidence="14 15" key="1">
    <citation type="journal article" date="2012" name="J. Bacteriol.">
        <title>Complete Genome Sequence of the Beer Spoilage Organism Pediococcus claussenii ATCC BAA-344T.</title>
        <authorList>
            <person name="Pittet V."/>
            <person name="Abegunde T."/>
            <person name="Marfleet T."/>
            <person name="Haakensen M."/>
            <person name="Morrow K."/>
            <person name="Jayaprakash T."/>
            <person name="Schroeder K."/>
            <person name="Trost B."/>
            <person name="Byrns S."/>
            <person name="Bergsveinson J."/>
            <person name="Kusalik A."/>
            <person name="Ziola B."/>
        </authorList>
    </citation>
    <scope>NUCLEOTIDE SEQUENCE [LARGE SCALE GENOMIC DNA]</scope>
    <source>
        <strain evidence="14 15">ATCC BAA-344</strain>
    </source>
</reference>
<dbReference type="Pfam" id="PF01693">
    <property type="entry name" value="Cauli_VI"/>
    <property type="match status" value="1"/>
</dbReference>
<evidence type="ECO:0000256" key="5">
    <source>
        <dbReference type="ARBA" id="ARBA00011245"/>
    </source>
</evidence>
<comment type="subunit">
    <text evidence="5">Monomer.</text>
</comment>
<evidence type="ECO:0000256" key="6">
    <source>
        <dbReference type="ARBA" id="ARBA00012180"/>
    </source>
</evidence>
<evidence type="ECO:0000256" key="7">
    <source>
        <dbReference type="ARBA" id="ARBA00017721"/>
    </source>
</evidence>
<dbReference type="SUPFAM" id="SSF53098">
    <property type="entry name" value="Ribonuclease H-like"/>
    <property type="match status" value="1"/>
</dbReference>
<evidence type="ECO:0000313" key="14">
    <source>
        <dbReference type="EMBL" id="AEV94746.1"/>
    </source>
</evidence>
<keyword evidence="10" id="KW-0255">Endonuclease</keyword>
<dbReference type="Pfam" id="PF00075">
    <property type="entry name" value="RNase_H"/>
    <property type="match status" value="1"/>
</dbReference>
<comment type="catalytic activity">
    <reaction evidence="1">
        <text>Endonucleolytic cleavage to 5'-phosphomonoester.</text>
        <dbReference type="EC" id="3.1.26.4"/>
    </reaction>
</comment>
<evidence type="ECO:0000256" key="11">
    <source>
        <dbReference type="ARBA" id="ARBA00022801"/>
    </source>
</evidence>
<dbReference type="STRING" id="701521.PECL_444"/>
<evidence type="ECO:0000256" key="9">
    <source>
        <dbReference type="ARBA" id="ARBA00022723"/>
    </source>
</evidence>
<evidence type="ECO:0000256" key="3">
    <source>
        <dbReference type="ARBA" id="ARBA00004065"/>
    </source>
</evidence>
<dbReference type="PIRSF" id="PIRSF036852">
    <property type="entry name" value="Ribonuclease_H1_euk"/>
    <property type="match status" value="1"/>
</dbReference>
<dbReference type="RefSeq" id="WP_014214944.1">
    <property type="nucleotide sequence ID" value="NC_016605.1"/>
</dbReference>
<dbReference type="PANTHER" id="PTHR10642:SF26">
    <property type="entry name" value="RIBONUCLEASE H1"/>
    <property type="match status" value="1"/>
</dbReference>
<dbReference type="EMBL" id="CP003137">
    <property type="protein sequence ID" value="AEV94746.1"/>
    <property type="molecule type" value="Genomic_DNA"/>
</dbReference>
<evidence type="ECO:0000256" key="12">
    <source>
        <dbReference type="ARBA" id="ARBA00022842"/>
    </source>
</evidence>
<comment type="function">
    <text evidence="3">Endonuclease that specifically degrades the RNA of RNA-DNA hybrids.</text>
</comment>
<evidence type="ECO:0000259" key="13">
    <source>
        <dbReference type="PROSITE" id="PS50879"/>
    </source>
</evidence>
<dbReference type="InterPro" id="IPR009027">
    <property type="entry name" value="Ribosomal_bL9/RNase_H1_N"/>
</dbReference>
<evidence type="ECO:0000256" key="2">
    <source>
        <dbReference type="ARBA" id="ARBA00001946"/>
    </source>
</evidence>
<dbReference type="EC" id="3.1.26.4" evidence="6"/>
<dbReference type="InterPro" id="IPR050092">
    <property type="entry name" value="RNase_H"/>
</dbReference>
<dbReference type="AlphaFoldDB" id="G8PBJ7"/>
<dbReference type="InterPro" id="IPR002156">
    <property type="entry name" value="RNaseH_domain"/>
</dbReference>
<dbReference type="PATRIC" id="fig|701521.8.peg.418"/>
<dbReference type="InterPro" id="IPR037056">
    <property type="entry name" value="RNase_H1_N_sf"/>
</dbReference>
<dbReference type="CDD" id="cd09278">
    <property type="entry name" value="RNase_HI_prokaryote_like"/>
    <property type="match status" value="1"/>
</dbReference>
<keyword evidence="9" id="KW-0479">Metal-binding</keyword>
<dbReference type="InterPro" id="IPR011320">
    <property type="entry name" value="RNase_H1_N"/>
</dbReference>
<evidence type="ECO:0000256" key="4">
    <source>
        <dbReference type="ARBA" id="ARBA00005300"/>
    </source>
</evidence>
<dbReference type="PROSITE" id="PS50879">
    <property type="entry name" value="RNASE_H_1"/>
    <property type="match status" value="1"/>
</dbReference>
<dbReference type="SUPFAM" id="SSF55658">
    <property type="entry name" value="L9 N-domain-like"/>
    <property type="match status" value="1"/>
</dbReference>
<dbReference type="eggNOG" id="COG0328">
    <property type="taxonomic scope" value="Bacteria"/>
</dbReference>
<evidence type="ECO:0000256" key="8">
    <source>
        <dbReference type="ARBA" id="ARBA00022722"/>
    </source>
</evidence>
<accession>G8PBJ7</accession>
<name>G8PBJ7_PEDCP</name>
<dbReference type="GO" id="GO:0000287">
    <property type="term" value="F:magnesium ion binding"/>
    <property type="evidence" value="ECO:0007669"/>
    <property type="project" value="InterPro"/>
</dbReference>
<gene>
    <name evidence="14" type="ordered locus">PECL_444</name>
</gene>
<dbReference type="KEGG" id="pce:PECL_444"/>
<organism evidence="14 15">
    <name type="scientific">Pediococcus claussenii (strain ATCC BAA-344 / DSM 14800 / JCM 18046 / KCTC 3811 / LMG 21948 / P06)</name>
    <dbReference type="NCBI Taxonomy" id="701521"/>
    <lineage>
        <taxon>Bacteria</taxon>
        <taxon>Bacillati</taxon>
        <taxon>Bacillota</taxon>
        <taxon>Bacilli</taxon>
        <taxon>Lactobacillales</taxon>
        <taxon>Lactobacillaceae</taxon>
        <taxon>Pediococcus</taxon>
    </lineage>
</organism>
<dbReference type="PANTHER" id="PTHR10642">
    <property type="entry name" value="RIBONUCLEASE H1"/>
    <property type="match status" value="1"/>
</dbReference>
<protein>
    <recommendedName>
        <fullName evidence="7">Ribonuclease H</fullName>
        <ecNumber evidence="6">3.1.26.4</ecNumber>
    </recommendedName>
</protein>
<dbReference type="InterPro" id="IPR036397">
    <property type="entry name" value="RNaseH_sf"/>
</dbReference>
<sequence>MANKFYAVRKGKKTGIFSTWDETQKQVAGFSGAEFKSFKTKSEAQSWLEGTVFKNDARKSESSNLMQTVLYTDGGSRNTGNIKGGHVRSEDFAAWAYLLEGHGKKFSESDGEQGATNNRMEIMALIKGLEAIQTHFSEDEPVLVVSDSKYVLDAINQNWLRGWARNAWKKSDGNTVANKELWQKVWKQLQNFKHLEFKWTKGHASNEGNVFVDELLNKTMDQMVDNTKAQSNSEKTRKIDKEIPPAKSNIDKSVNDLSKSFRQMGLFKH</sequence>